<keyword evidence="2" id="KW-1185">Reference proteome</keyword>
<proteinExistence type="predicted"/>
<reference evidence="1" key="1">
    <citation type="submission" date="2021-01" db="EMBL/GenBank/DDBJ databases">
        <authorList>
            <person name="Sun Q."/>
        </authorList>
    </citation>
    <scope>NUCLEOTIDE SEQUENCE</scope>
    <source>
        <strain evidence="1">YIM B02566</strain>
    </source>
</reference>
<organism evidence="1 2">
    <name type="scientific">Taklimakanibacter albus</name>
    <dbReference type="NCBI Taxonomy" id="2800327"/>
    <lineage>
        <taxon>Bacteria</taxon>
        <taxon>Pseudomonadati</taxon>
        <taxon>Pseudomonadota</taxon>
        <taxon>Alphaproteobacteria</taxon>
        <taxon>Hyphomicrobiales</taxon>
        <taxon>Aestuariivirgaceae</taxon>
        <taxon>Taklimakanibacter</taxon>
    </lineage>
</organism>
<evidence type="ECO:0000313" key="2">
    <source>
        <dbReference type="Proteomes" id="UP000616151"/>
    </source>
</evidence>
<comment type="caution">
    <text evidence="1">The sequence shown here is derived from an EMBL/GenBank/DDBJ whole genome shotgun (WGS) entry which is preliminary data.</text>
</comment>
<accession>A0ACC5R7U7</accession>
<gene>
    <name evidence="1" type="ORF">JHL16_20510</name>
</gene>
<name>A0ACC5R7U7_9HYPH</name>
<dbReference type="EMBL" id="JAENHL010000007">
    <property type="protein sequence ID" value="MBK1868751.1"/>
    <property type="molecule type" value="Genomic_DNA"/>
</dbReference>
<evidence type="ECO:0000313" key="1">
    <source>
        <dbReference type="EMBL" id="MBK1868751.1"/>
    </source>
</evidence>
<dbReference type="Proteomes" id="UP000616151">
    <property type="component" value="Unassembled WGS sequence"/>
</dbReference>
<protein>
    <submittedName>
        <fullName evidence="1">Glycosyltransferase family 4 protein</fullName>
    </submittedName>
</protein>
<sequence>MRIAFYAPLKAPDHPVPSGDRQMARLLLRALHLAGFAADVVSTLRAFTPDPEPQAFAPVRQAADDEKARLKALWHAGEKPDLWFTYHPYYKAPDLLGPDLARHLAIPYVTAEASYAGKRDRQGWAERQALIRDAIGLARLNLCFTERDRAGLEKAVPGARLAALPPFIDTQAFADGFANTPPARLMTVAMMRKGDKFTSFTMLARALPLLLDLPWRLTVIGDGPLRAETMSLFAGIPSGRLDWRGEIAPEKVPAALADGGVYVWPGSGEAYGIAYLEAQAAGLPVVAQETAGVPAVVRHGETGILTPEGDVEAYALAIRALLTDDARRATYGRAARAFVLEERSLTNAAQRLAALLDKARA</sequence>